<evidence type="ECO:0000313" key="6">
    <source>
        <dbReference type="EMBL" id="KAL0178396.1"/>
    </source>
</evidence>
<evidence type="ECO:0000256" key="4">
    <source>
        <dbReference type="PROSITE-ProRule" id="PRU00076"/>
    </source>
</evidence>
<proteinExistence type="predicted"/>
<evidence type="ECO:0000256" key="1">
    <source>
        <dbReference type="ARBA" id="ARBA00022536"/>
    </source>
</evidence>
<reference evidence="6 7" key="1">
    <citation type="submission" date="2024-05" db="EMBL/GenBank/DDBJ databases">
        <title>Genome sequencing and assembly of Indian major carp, Cirrhinus mrigala (Hamilton, 1822).</title>
        <authorList>
            <person name="Mohindra V."/>
            <person name="Chowdhury L.M."/>
            <person name="Lal K."/>
            <person name="Jena J.K."/>
        </authorList>
    </citation>
    <scope>NUCLEOTIDE SEQUENCE [LARGE SCALE GENOMIC DNA]</scope>
    <source>
        <strain evidence="6">CM1030</strain>
        <tissue evidence="6">Blood</tissue>
    </source>
</reference>
<evidence type="ECO:0000256" key="3">
    <source>
        <dbReference type="ARBA" id="ARBA00023157"/>
    </source>
</evidence>
<dbReference type="PROSITE" id="PS00010">
    <property type="entry name" value="ASX_HYDROXYL"/>
    <property type="match status" value="1"/>
</dbReference>
<keyword evidence="7" id="KW-1185">Reference proteome</keyword>
<feature type="domain" description="EGF-like" evidence="5">
    <location>
        <begin position="9"/>
        <end position="47"/>
    </location>
</feature>
<feature type="disulfide bond" evidence="4">
    <location>
        <begin position="37"/>
        <end position="46"/>
    </location>
</feature>
<gene>
    <name evidence="6" type="ORF">M9458_027290</name>
</gene>
<dbReference type="PROSITE" id="PS01186">
    <property type="entry name" value="EGF_2"/>
    <property type="match status" value="1"/>
</dbReference>
<dbReference type="Gene3D" id="2.10.25.10">
    <property type="entry name" value="Laminin"/>
    <property type="match status" value="2"/>
</dbReference>
<feature type="non-terminal residue" evidence="6">
    <location>
        <position position="77"/>
    </location>
</feature>
<dbReference type="SUPFAM" id="SSF57196">
    <property type="entry name" value="EGF/Laminin"/>
    <property type="match status" value="2"/>
</dbReference>
<dbReference type="AlphaFoldDB" id="A0ABD0Q0N0"/>
<keyword evidence="1 4" id="KW-0245">EGF-like domain</keyword>
<keyword evidence="2" id="KW-0677">Repeat</keyword>
<feature type="domain" description="EGF-like" evidence="5">
    <location>
        <begin position="49"/>
        <end position="77"/>
    </location>
</feature>
<dbReference type="EMBL" id="JAMKFB020000013">
    <property type="protein sequence ID" value="KAL0178396.1"/>
    <property type="molecule type" value="Genomic_DNA"/>
</dbReference>
<dbReference type="PANTHER" id="PTHR24049:SF35">
    <property type="entry name" value="EGF-LIKE DOMAIN-CONTAINING PROTEIN"/>
    <property type="match status" value="1"/>
</dbReference>
<dbReference type="InterPro" id="IPR051022">
    <property type="entry name" value="Notch_Cell-Fate_Det"/>
</dbReference>
<comment type="caution">
    <text evidence="4">Lacks conserved residue(s) required for the propagation of feature annotation.</text>
</comment>
<sequence length="77" mass="8156">FTGHDCSTPAAGCTSNPCDTKGTSMCEEQQGGFKCKCHHGYTGLFCENSISHCVEGLCHHGSKCVDLPLGFVCECLP</sequence>
<evidence type="ECO:0000313" key="7">
    <source>
        <dbReference type="Proteomes" id="UP001529510"/>
    </source>
</evidence>
<dbReference type="Pfam" id="PF00008">
    <property type="entry name" value="EGF"/>
    <property type="match status" value="1"/>
</dbReference>
<keyword evidence="3 4" id="KW-1015">Disulfide bond</keyword>
<dbReference type="PROSITE" id="PS50026">
    <property type="entry name" value="EGF_3"/>
    <property type="match status" value="2"/>
</dbReference>
<evidence type="ECO:0000259" key="5">
    <source>
        <dbReference type="PROSITE" id="PS50026"/>
    </source>
</evidence>
<organism evidence="6 7">
    <name type="scientific">Cirrhinus mrigala</name>
    <name type="common">Mrigala</name>
    <dbReference type="NCBI Taxonomy" id="683832"/>
    <lineage>
        <taxon>Eukaryota</taxon>
        <taxon>Metazoa</taxon>
        <taxon>Chordata</taxon>
        <taxon>Craniata</taxon>
        <taxon>Vertebrata</taxon>
        <taxon>Euteleostomi</taxon>
        <taxon>Actinopterygii</taxon>
        <taxon>Neopterygii</taxon>
        <taxon>Teleostei</taxon>
        <taxon>Ostariophysi</taxon>
        <taxon>Cypriniformes</taxon>
        <taxon>Cyprinidae</taxon>
        <taxon>Labeoninae</taxon>
        <taxon>Labeonini</taxon>
        <taxon>Cirrhinus</taxon>
    </lineage>
</organism>
<dbReference type="PROSITE" id="PS00022">
    <property type="entry name" value="EGF_1"/>
    <property type="match status" value="1"/>
</dbReference>
<feature type="non-terminal residue" evidence="6">
    <location>
        <position position="1"/>
    </location>
</feature>
<dbReference type="InterPro" id="IPR000152">
    <property type="entry name" value="EGF-type_Asp/Asn_hydroxyl_site"/>
</dbReference>
<dbReference type="FunFam" id="2.10.25.10:FF:001121">
    <property type="entry name" value="Protein eyes shut homolog"/>
    <property type="match status" value="1"/>
</dbReference>
<feature type="disulfide bond" evidence="4">
    <location>
        <begin position="18"/>
        <end position="35"/>
    </location>
</feature>
<dbReference type="Proteomes" id="UP001529510">
    <property type="component" value="Unassembled WGS sequence"/>
</dbReference>
<accession>A0ABD0Q0N0</accession>
<name>A0ABD0Q0N0_CIRMR</name>
<comment type="caution">
    <text evidence="6">The sequence shown here is derived from an EMBL/GenBank/DDBJ whole genome shotgun (WGS) entry which is preliminary data.</text>
</comment>
<dbReference type="PANTHER" id="PTHR24049">
    <property type="entry name" value="CRUMBS FAMILY MEMBER"/>
    <property type="match status" value="1"/>
</dbReference>
<evidence type="ECO:0000256" key="2">
    <source>
        <dbReference type="ARBA" id="ARBA00022737"/>
    </source>
</evidence>
<dbReference type="InterPro" id="IPR000742">
    <property type="entry name" value="EGF"/>
</dbReference>
<protein>
    <recommendedName>
        <fullName evidence="5">EGF-like domain-containing protein</fullName>
    </recommendedName>
</protein>